<evidence type="ECO:0000256" key="1">
    <source>
        <dbReference type="SAM" id="SignalP"/>
    </source>
</evidence>
<dbReference type="AlphaFoldDB" id="A0A4S4NTK4"/>
<protein>
    <submittedName>
        <fullName evidence="2">Uncharacterized protein</fullName>
    </submittedName>
</protein>
<comment type="caution">
    <text evidence="2">The sequence shown here is derived from an EMBL/GenBank/DDBJ whole genome shotgun (WGS) entry which is preliminary data.</text>
</comment>
<keyword evidence="1" id="KW-0732">Signal</keyword>
<proteinExistence type="predicted"/>
<sequence length="148" mass="16911">MKTILLSLLLLPVCLTAQPALDGLWEGTMTVGGIYSDKTLPMQLYITVEGQRVTGRSYVTLPDGNILRMDLQGYLYHDRSMALAEVNFVGDPENKIIPEFNRQYQIVYKPDLWDSTLKGFWQEVSPEALSPDRRLGRIVLRKHKDERA</sequence>
<dbReference type="RefSeq" id="WP_136456641.1">
    <property type="nucleotide sequence ID" value="NZ_SRSF01000001.1"/>
</dbReference>
<feature type="chain" id="PRO_5020488797" evidence="1">
    <location>
        <begin position="23"/>
        <end position="148"/>
    </location>
</feature>
<evidence type="ECO:0000313" key="3">
    <source>
        <dbReference type="Proteomes" id="UP000308528"/>
    </source>
</evidence>
<dbReference type="Proteomes" id="UP000308528">
    <property type="component" value="Unassembled WGS sequence"/>
</dbReference>
<dbReference type="OrthoDB" id="1495201at2"/>
<reference evidence="2 3" key="1">
    <citation type="submission" date="2019-04" db="EMBL/GenBank/DDBJ databases">
        <title>Lewinella litorea sp. nov., isolated from a marine sand.</title>
        <authorList>
            <person name="Yoon J.-H."/>
        </authorList>
    </citation>
    <scope>NUCLEOTIDE SEQUENCE [LARGE SCALE GENOMIC DNA]</scope>
    <source>
        <strain evidence="2 3">HSMS-39</strain>
    </source>
</reference>
<name>A0A4S4NTK4_9BACT</name>
<dbReference type="EMBL" id="SRSF01000001">
    <property type="protein sequence ID" value="THH41798.1"/>
    <property type="molecule type" value="Genomic_DNA"/>
</dbReference>
<accession>A0A4S4NTK4</accession>
<keyword evidence="3" id="KW-1185">Reference proteome</keyword>
<gene>
    <name evidence="2" type="ORF">E4021_04200</name>
</gene>
<organism evidence="2 3">
    <name type="scientific">Neolewinella litorea</name>
    <dbReference type="NCBI Taxonomy" id="2562452"/>
    <lineage>
        <taxon>Bacteria</taxon>
        <taxon>Pseudomonadati</taxon>
        <taxon>Bacteroidota</taxon>
        <taxon>Saprospiria</taxon>
        <taxon>Saprospirales</taxon>
        <taxon>Lewinellaceae</taxon>
        <taxon>Neolewinella</taxon>
    </lineage>
</organism>
<evidence type="ECO:0000313" key="2">
    <source>
        <dbReference type="EMBL" id="THH41798.1"/>
    </source>
</evidence>
<feature type="signal peptide" evidence="1">
    <location>
        <begin position="1"/>
        <end position="22"/>
    </location>
</feature>